<comment type="caution">
    <text evidence="1">The sequence shown here is derived from an EMBL/GenBank/DDBJ whole genome shotgun (WGS) entry which is preliminary data.</text>
</comment>
<keyword evidence="2" id="KW-1185">Reference proteome</keyword>
<organism evidence="1 2">
    <name type="scientific">Bugula neritina</name>
    <name type="common">Brown bryozoan</name>
    <name type="synonym">Sertularia neritina</name>
    <dbReference type="NCBI Taxonomy" id="10212"/>
    <lineage>
        <taxon>Eukaryota</taxon>
        <taxon>Metazoa</taxon>
        <taxon>Spiralia</taxon>
        <taxon>Lophotrochozoa</taxon>
        <taxon>Bryozoa</taxon>
        <taxon>Gymnolaemata</taxon>
        <taxon>Cheilostomatida</taxon>
        <taxon>Flustrina</taxon>
        <taxon>Buguloidea</taxon>
        <taxon>Bugulidae</taxon>
        <taxon>Bugula</taxon>
    </lineage>
</organism>
<dbReference type="AlphaFoldDB" id="A0A7J7KB80"/>
<sequence length="174" mass="19517">MIVNFISRYKETENVISQLMSENVSLPEVPSIATLQVKDEKREIEVEVVTSQDGQTTPNALNKQLILQHTVEVGGTPASVCSYQGKVYVASSTGLDVVVEHKLLRGKLIYPYQTSIYGVAAHRDRLYISTREPLTVILDADLEFLSDVYNFHVTGNTLIVPSREKKAISFYQIR</sequence>
<evidence type="ECO:0000313" key="1">
    <source>
        <dbReference type="EMBL" id="KAF6034868.1"/>
    </source>
</evidence>
<dbReference type="Proteomes" id="UP000593567">
    <property type="component" value="Unassembled WGS sequence"/>
</dbReference>
<dbReference type="EMBL" id="VXIV02000978">
    <property type="protein sequence ID" value="KAF6034868.1"/>
    <property type="molecule type" value="Genomic_DNA"/>
</dbReference>
<reference evidence="1" key="1">
    <citation type="submission" date="2020-06" db="EMBL/GenBank/DDBJ databases">
        <title>Draft genome of Bugula neritina, a colonial animal packing powerful symbionts and potential medicines.</title>
        <authorList>
            <person name="Rayko M."/>
        </authorList>
    </citation>
    <scope>NUCLEOTIDE SEQUENCE [LARGE SCALE GENOMIC DNA]</scope>
    <source>
        <strain evidence="1">Kwan_BN1</strain>
    </source>
</reference>
<protein>
    <submittedName>
        <fullName evidence="1">Uncharacterized protein</fullName>
    </submittedName>
</protein>
<name>A0A7J7KB80_BUGNE</name>
<evidence type="ECO:0000313" key="2">
    <source>
        <dbReference type="Proteomes" id="UP000593567"/>
    </source>
</evidence>
<gene>
    <name evidence="1" type="ORF">EB796_006818</name>
</gene>
<proteinExistence type="predicted"/>
<accession>A0A7J7KB80</accession>